<dbReference type="RefSeq" id="XP_066933709.1">
    <property type="nucleotide sequence ID" value="XM_067077608.1"/>
</dbReference>
<sequence>MFASSGYFLGAYCPFYQYGLCHRPCCHFKHAKKPGHNFWFCLMILVPEARPASARVPSPTITQSKASKKAGESTHVQGAFKEEDEMMKILKNAPSTNLMEKVKKRQEEEKLKAKKNVERQKTMTPPPPSTSLIETFYKKVDDTDEPVLGTFTSHTSLNEISPPNNKTEKKRRVCECDDPDCSGFITESEDEENEFGENGNEKEEARNIFDSFGVNSHDDFQLNGDLGGEKQSCFGKNNQRPKSSDTDLFDTADSHEDNNSAPVRKKKKKKKKLENDEEGEDTLPEKPTNKKRRNDDKAQESTNGNTSIKKKKKKKKSLDEKYEMVFLEEGEQPEAMNSEDEDMVENTKQSEHKVTLKPNDYISVDSVAKTGQGSVKKRIAHTPSNDVVRAKVKPVGKPAANKSKKLSFISPGLAAPIRANQTSAPAAPVVEATASMGYCTENGVYVGKRRIAHASSNNNVSKVNVAGASRVQASGSSSVAKTSAVSSTGKVQRPKLVMEVGGKVPHLLRQRYLDKIIDELVAKCESEKEAIEKGFEEEKIACQRSSRKQIYLNLCANIIKKIRAMPNYNRVDENAPSLNPLIAGQPTVQGVNRLKESGIKGYKKVSSQNSLGRTSVKPVSSGLVNATRPALNNGNVATNKVPARRLSEPLDLNEETFYDYLEKFLLNDGQLWENKYPRWNSQDSSMVEVKDFVPAINPLRRTCCRCGKEYFMNKKGKYITREECKYHWGKLRKKREARTWISCYSCCQGDDSADPCSFSRLHVCNWVGQLTDYVSTESWNNEETKRKVFAIDCEMCYTTQGLELTRVTVVDFYLAQIIDLFVKPDNPIVDYNTKFSGVTKENLKNVDYSLKDIQEIFMNLFDKDTILMGHSLESDLKALKIIHRRVIDTALVFPHRLGLPFKRALKTLMAELLQKIIQDGEGGHDSCEDARSCMELMKYKFNEDAKAANRGSHKHISSSSFYTKAPLMKF</sequence>
<dbReference type="InterPro" id="IPR031736">
    <property type="entry name" value="REXO1-like_dom"/>
</dbReference>
<dbReference type="FunFam" id="3.30.420.10:FF:000019">
    <property type="entry name" value="RNA exonuclease NEF-sp"/>
    <property type="match status" value="1"/>
</dbReference>
<dbReference type="SMART" id="SM00479">
    <property type="entry name" value="EXOIII"/>
    <property type="match status" value="1"/>
</dbReference>
<dbReference type="GO" id="GO:0005634">
    <property type="term" value="C:nucleus"/>
    <property type="evidence" value="ECO:0007669"/>
    <property type="project" value="UniProtKB-SubCell"/>
</dbReference>
<feature type="region of interest" description="Disordered" evidence="7">
    <location>
        <begin position="182"/>
        <end position="316"/>
    </location>
</feature>
<dbReference type="Pfam" id="PF15870">
    <property type="entry name" value="EloA-BP1"/>
    <property type="match status" value="1"/>
</dbReference>
<dbReference type="GeneID" id="136821371"/>
<dbReference type="Pfam" id="PF00929">
    <property type="entry name" value="RNase_T"/>
    <property type="match status" value="1"/>
</dbReference>
<dbReference type="PANTHER" id="PTHR12801:SF115">
    <property type="entry name" value="FI18136P1-RELATED"/>
    <property type="match status" value="1"/>
</dbReference>
<dbReference type="OrthoDB" id="6021713at2759"/>
<dbReference type="GO" id="GO:0004527">
    <property type="term" value="F:exonuclease activity"/>
    <property type="evidence" value="ECO:0007669"/>
    <property type="project" value="UniProtKB-KW"/>
</dbReference>
<evidence type="ECO:0000256" key="1">
    <source>
        <dbReference type="ARBA" id="ARBA00004123"/>
    </source>
</evidence>
<reference evidence="9" key="1">
    <citation type="submission" date="2021-01" db="UniProtKB">
        <authorList>
            <consortium name="EnsemblMetazoa"/>
        </authorList>
    </citation>
    <scope>IDENTIFICATION</scope>
</reference>
<name>A0A7M5VFA9_9CNID</name>
<dbReference type="InterPro" id="IPR013520">
    <property type="entry name" value="Ribonucl_H"/>
</dbReference>
<dbReference type="Proteomes" id="UP000594262">
    <property type="component" value="Unplaced"/>
</dbReference>
<feature type="compositionally biased region" description="Basic residues" evidence="7">
    <location>
        <begin position="263"/>
        <end position="272"/>
    </location>
</feature>
<keyword evidence="4" id="KW-0378">Hydrolase</keyword>
<evidence type="ECO:0000256" key="6">
    <source>
        <dbReference type="ARBA" id="ARBA00023242"/>
    </source>
</evidence>
<evidence type="ECO:0000256" key="4">
    <source>
        <dbReference type="ARBA" id="ARBA00022801"/>
    </source>
</evidence>
<feature type="compositionally biased region" description="Basic and acidic residues" evidence="7">
    <location>
        <begin position="283"/>
        <end position="299"/>
    </location>
</feature>
<evidence type="ECO:0000313" key="10">
    <source>
        <dbReference type="Proteomes" id="UP000594262"/>
    </source>
</evidence>
<dbReference type="EnsemblMetazoa" id="CLYHEMT010763.2">
    <property type="protein sequence ID" value="CLYHEMP010763.2"/>
    <property type="gene ID" value="CLYHEMG010763"/>
</dbReference>
<dbReference type="CDD" id="cd06145">
    <property type="entry name" value="REX1_like"/>
    <property type="match status" value="1"/>
</dbReference>
<evidence type="ECO:0000259" key="8">
    <source>
        <dbReference type="SMART" id="SM00479"/>
    </source>
</evidence>
<dbReference type="Gene3D" id="3.30.420.10">
    <property type="entry name" value="Ribonuclease H-like superfamily/Ribonuclease H"/>
    <property type="match status" value="1"/>
</dbReference>
<evidence type="ECO:0000256" key="3">
    <source>
        <dbReference type="ARBA" id="ARBA00022722"/>
    </source>
</evidence>
<evidence type="ECO:0000256" key="2">
    <source>
        <dbReference type="ARBA" id="ARBA00006357"/>
    </source>
</evidence>
<keyword evidence="10" id="KW-1185">Reference proteome</keyword>
<comment type="subcellular location">
    <subcellularLocation>
        <location evidence="1">Nucleus</location>
    </subcellularLocation>
</comment>
<protein>
    <recommendedName>
        <fullName evidence="8">Exonuclease domain-containing protein</fullName>
    </recommendedName>
</protein>
<dbReference type="PANTHER" id="PTHR12801">
    <property type="entry name" value="RNA EXONUCLEASE REXO1 / RECO3 FAMILY MEMBER-RELATED"/>
    <property type="match status" value="1"/>
</dbReference>
<comment type="similarity">
    <text evidence="2">Belongs to the REXO1/REXO3 family.</text>
</comment>
<evidence type="ECO:0000256" key="5">
    <source>
        <dbReference type="ARBA" id="ARBA00022839"/>
    </source>
</evidence>
<dbReference type="InterPro" id="IPR012337">
    <property type="entry name" value="RNaseH-like_sf"/>
</dbReference>
<keyword evidence="6" id="KW-0539">Nucleus</keyword>
<feature type="domain" description="Exonuclease" evidence="8">
    <location>
        <begin position="787"/>
        <end position="946"/>
    </location>
</feature>
<keyword evidence="3" id="KW-0540">Nuclease</keyword>
<evidence type="ECO:0000313" key="9">
    <source>
        <dbReference type="EnsemblMetazoa" id="CLYHEMP010763.2"/>
    </source>
</evidence>
<dbReference type="GO" id="GO:0003676">
    <property type="term" value="F:nucleic acid binding"/>
    <property type="evidence" value="ECO:0007669"/>
    <property type="project" value="InterPro"/>
</dbReference>
<proteinExistence type="inferred from homology"/>
<dbReference type="InterPro" id="IPR036397">
    <property type="entry name" value="RNaseH_sf"/>
</dbReference>
<organism evidence="9 10">
    <name type="scientific">Clytia hemisphaerica</name>
    <dbReference type="NCBI Taxonomy" id="252671"/>
    <lineage>
        <taxon>Eukaryota</taxon>
        <taxon>Metazoa</taxon>
        <taxon>Cnidaria</taxon>
        <taxon>Hydrozoa</taxon>
        <taxon>Hydroidolina</taxon>
        <taxon>Leptothecata</taxon>
        <taxon>Obeliida</taxon>
        <taxon>Clytiidae</taxon>
        <taxon>Clytia</taxon>
    </lineage>
</organism>
<evidence type="ECO:0000256" key="7">
    <source>
        <dbReference type="SAM" id="MobiDB-lite"/>
    </source>
</evidence>
<dbReference type="AlphaFoldDB" id="A0A7M5VFA9"/>
<dbReference type="InterPro" id="IPR034922">
    <property type="entry name" value="REX1-like_exo"/>
</dbReference>
<dbReference type="InterPro" id="IPR047021">
    <property type="entry name" value="REXO1/3/4-like"/>
</dbReference>
<accession>A0A7M5VFA9</accession>
<dbReference type="SUPFAM" id="SSF53098">
    <property type="entry name" value="Ribonuclease H-like"/>
    <property type="match status" value="1"/>
</dbReference>
<keyword evidence="5" id="KW-0269">Exonuclease</keyword>